<evidence type="ECO:0000313" key="2">
    <source>
        <dbReference type="Proteomes" id="UP001597114"/>
    </source>
</evidence>
<comment type="caution">
    <text evidence="1">The sequence shown here is derived from an EMBL/GenBank/DDBJ whole genome shotgun (WGS) entry which is preliminary data.</text>
</comment>
<protein>
    <submittedName>
        <fullName evidence="1">Uncharacterized protein</fullName>
    </submittedName>
</protein>
<gene>
    <name evidence="1" type="ORF">ACFSJD_01580</name>
</gene>
<reference evidence="2" key="1">
    <citation type="journal article" date="2019" name="Int. J. Syst. Evol. Microbiol.">
        <title>The Global Catalogue of Microorganisms (GCM) 10K type strain sequencing project: providing services to taxonomists for standard genome sequencing and annotation.</title>
        <authorList>
            <consortium name="The Broad Institute Genomics Platform"/>
            <consortium name="The Broad Institute Genome Sequencing Center for Infectious Disease"/>
            <person name="Wu L."/>
            <person name="Ma J."/>
        </authorList>
    </citation>
    <scope>NUCLEOTIDE SEQUENCE [LARGE SCALE GENOMIC DNA]</scope>
    <source>
        <strain evidence="2">CCM 7043</strain>
    </source>
</reference>
<sequence length="117" mass="12969">MSTSPSDDQHLPKPYWAKVYPVGHGPEIAPEPGDTIRSPAAMVAPPVVNGRVRQFVDLTQAEFDAFTKWKVDAALDLGWARVTTQDVLRAAVQMLVSDRKTERRVFNKIADNGMGTY</sequence>
<name>A0ABW4EKP0_9PSEU</name>
<dbReference type="EMBL" id="JBHUCO010000002">
    <property type="protein sequence ID" value="MFD1516158.1"/>
    <property type="molecule type" value="Genomic_DNA"/>
</dbReference>
<accession>A0ABW4EKP0</accession>
<dbReference type="Proteomes" id="UP001597114">
    <property type="component" value="Unassembled WGS sequence"/>
</dbReference>
<dbReference type="RefSeq" id="WP_344723012.1">
    <property type="nucleotide sequence ID" value="NZ_BAAAUS010000017.1"/>
</dbReference>
<proteinExistence type="predicted"/>
<organism evidence="1 2">
    <name type="scientific">Pseudonocardia yunnanensis</name>
    <dbReference type="NCBI Taxonomy" id="58107"/>
    <lineage>
        <taxon>Bacteria</taxon>
        <taxon>Bacillati</taxon>
        <taxon>Actinomycetota</taxon>
        <taxon>Actinomycetes</taxon>
        <taxon>Pseudonocardiales</taxon>
        <taxon>Pseudonocardiaceae</taxon>
        <taxon>Pseudonocardia</taxon>
    </lineage>
</organism>
<evidence type="ECO:0000313" key="1">
    <source>
        <dbReference type="EMBL" id="MFD1516158.1"/>
    </source>
</evidence>
<keyword evidence="2" id="KW-1185">Reference proteome</keyword>